<dbReference type="InterPro" id="IPR035986">
    <property type="entry name" value="PKD_dom_sf"/>
</dbReference>
<dbReference type="GO" id="GO:0005975">
    <property type="term" value="P:carbohydrate metabolic process"/>
    <property type="evidence" value="ECO:0007669"/>
    <property type="project" value="UniProtKB-ARBA"/>
</dbReference>
<dbReference type="InterPro" id="IPR000601">
    <property type="entry name" value="PKD_dom"/>
</dbReference>
<dbReference type="CDD" id="cd00146">
    <property type="entry name" value="PKD"/>
    <property type="match status" value="1"/>
</dbReference>
<dbReference type="Proteomes" id="UP000291259">
    <property type="component" value="Chromosome"/>
</dbReference>
<organism evidence="2 3">
    <name type="scientific">Agromyces protaetiae</name>
    <dbReference type="NCBI Taxonomy" id="2509455"/>
    <lineage>
        <taxon>Bacteria</taxon>
        <taxon>Bacillati</taxon>
        <taxon>Actinomycetota</taxon>
        <taxon>Actinomycetes</taxon>
        <taxon>Micrococcales</taxon>
        <taxon>Microbacteriaceae</taxon>
        <taxon>Agromyces</taxon>
    </lineage>
</organism>
<dbReference type="AlphaFoldDB" id="A0A4P6FAK7"/>
<gene>
    <name evidence="2" type="ORF">ET445_06180</name>
</gene>
<feature type="domain" description="PKD" evidence="1">
    <location>
        <begin position="132"/>
        <end position="184"/>
    </location>
</feature>
<dbReference type="EMBL" id="CP035491">
    <property type="protein sequence ID" value="QAY72992.1"/>
    <property type="molecule type" value="Genomic_DNA"/>
</dbReference>
<sequence>MTVGACKPPINADLGDDEAVISYNDTLAGLQPPDRDDTGSARTAVEPVADEPPAIPWTDICGPTNPNDLCEPGTPIVITLNDIASFRPVTPVDLTEPGAWGLMNRPVNFVSGATTQIIAGSLVDHPADVRFTPVGYGWDFGDGTSDTFTTPGATWEQLGVAEFGETDTSHVYDSRGTFTVTPSVVYRAEYRFNGSSWAPIAGTLTLRGTPRDILIGRIDTVLVKGDCNQYPGGPGC</sequence>
<evidence type="ECO:0000313" key="2">
    <source>
        <dbReference type="EMBL" id="QAY72992.1"/>
    </source>
</evidence>
<protein>
    <recommendedName>
        <fullName evidence="1">PKD domain-containing protein</fullName>
    </recommendedName>
</protein>
<dbReference type="Pfam" id="PF00801">
    <property type="entry name" value="PKD"/>
    <property type="match status" value="1"/>
</dbReference>
<name>A0A4P6FAK7_9MICO</name>
<proteinExistence type="predicted"/>
<dbReference type="InterPro" id="IPR013783">
    <property type="entry name" value="Ig-like_fold"/>
</dbReference>
<accession>A0A4P6FAK7</accession>
<reference evidence="2 3" key="1">
    <citation type="submission" date="2019-01" db="EMBL/GenBank/DDBJ databases">
        <title>Genome sequencing of strain FW100M-8.</title>
        <authorList>
            <person name="Heo J."/>
            <person name="Kim S.-J."/>
            <person name="Kim J.-S."/>
            <person name="Hong S.-B."/>
            <person name="Kwon S.-W."/>
        </authorList>
    </citation>
    <scope>NUCLEOTIDE SEQUENCE [LARGE SCALE GENOMIC DNA]</scope>
    <source>
        <strain evidence="2 3">FW100M-8</strain>
    </source>
</reference>
<evidence type="ECO:0000313" key="3">
    <source>
        <dbReference type="Proteomes" id="UP000291259"/>
    </source>
</evidence>
<dbReference type="RefSeq" id="WP_129189811.1">
    <property type="nucleotide sequence ID" value="NZ_CP035491.1"/>
</dbReference>
<keyword evidence="3" id="KW-1185">Reference proteome</keyword>
<evidence type="ECO:0000259" key="1">
    <source>
        <dbReference type="PROSITE" id="PS50093"/>
    </source>
</evidence>
<dbReference type="OrthoDB" id="5192284at2"/>
<dbReference type="KEGG" id="agf:ET445_06180"/>
<dbReference type="SUPFAM" id="SSF49299">
    <property type="entry name" value="PKD domain"/>
    <property type="match status" value="1"/>
</dbReference>
<dbReference type="PROSITE" id="PS50093">
    <property type="entry name" value="PKD"/>
    <property type="match status" value="1"/>
</dbReference>
<dbReference type="Gene3D" id="2.60.40.10">
    <property type="entry name" value="Immunoglobulins"/>
    <property type="match status" value="1"/>
</dbReference>